<keyword evidence="4 12" id="KW-0808">Transferase</keyword>
<keyword evidence="8" id="KW-0456">Lyase</keyword>
<dbReference type="Pfam" id="PF00590">
    <property type="entry name" value="TP_methylase"/>
    <property type="match status" value="1"/>
</dbReference>
<dbReference type="Pfam" id="PF13241">
    <property type="entry name" value="NAD_binding_7"/>
    <property type="match status" value="1"/>
</dbReference>
<dbReference type="Gene3D" id="3.30.160.110">
    <property type="entry name" value="Siroheme synthase, domain 2"/>
    <property type="match status" value="1"/>
</dbReference>
<dbReference type="SUPFAM" id="SSF51735">
    <property type="entry name" value="NAD(P)-binding Rossmann-fold domains"/>
    <property type="match status" value="1"/>
</dbReference>
<evidence type="ECO:0000256" key="5">
    <source>
        <dbReference type="ARBA" id="ARBA00022691"/>
    </source>
</evidence>
<evidence type="ECO:0000256" key="7">
    <source>
        <dbReference type="ARBA" id="ARBA00023027"/>
    </source>
</evidence>
<evidence type="ECO:0000313" key="14">
    <source>
        <dbReference type="EMBL" id="CAJ31150.1"/>
    </source>
</evidence>
<evidence type="ECO:0000256" key="9">
    <source>
        <dbReference type="ARBA" id="ARBA00023244"/>
    </source>
</evidence>
<name>Q3IBQ3_9BACT</name>
<dbReference type="InterPro" id="IPR006367">
    <property type="entry name" value="Sirohaem_synthase_N"/>
</dbReference>
<dbReference type="InterPro" id="IPR000878">
    <property type="entry name" value="4pyrrol_Mease"/>
</dbReference>
<dbReference type="FunFam" id="3.40.1010.10:FF:000001">
    <property type="entry name" value="Siroheme synthase"/>
    <property type="match status" value="1"/>
</dbReference>
<sequence length="595" mass="63788">MYPVMLDLKDRRVLVVGGGGVALRKVQGLIEDEALVTVVAVAAVDNLSDLAGQGRITLECRSYRDGEAASFVLVFAATDDRSVNRRIFEDARAAGIWANVADDPELCSFHLPARVRRGPLQLAIASEGQAPFVVRRLRQLFDRRLGSEWAEWVPAAVRFRRSVRRADLSRPEQESRYDRFFEGTVDAQNLTARVPSAEEEATWLEAAAEDHCQPLRTVSTGSAKDDSGQGHVSLVGAGPGCSGLLTVLGRKRLSEADAVVYDRLAAAALPCELDAKVELHPVGKIAGNHPIPQDEINALLVRLAREGRRVVRLKGGDPFVFGRGSEEAEVLETEGIPFDVVPGVTSGVAAAAWMGVPVTHRREAVRLTLLTAHEAVKSDGPQVRWDLLAMDPHATLVGYMGVKAMPVVSEKLIAAGMDPQTPAAMVEQGTTSAQRHVVSTLEDLPQAVADSAIKPPALFIIGPTVGHQRRLDWYGRLPLAGQRLVVVATLRDLVCALERGGADVVAVPIPLTPAARVVLSALPLTGCVVLSGAEVDALHEELDGPGWSSDARRWCIGEEAGRRAGERGWRMVHVLEGSTDGAAVAEWVAGQLGKG</sequence>
<dbReference type="InterPro" id="IPR036291">
    <property type="entry name" value="NAD(P)-bd_dom_sf"/>
</dbReference>
<evidence type="ECO:0000256" key="8">
    <source>
        <dbReference type="ARBA" id="ARBA00023239"/>
    </source>
</evidence>
<comment type="catalytic activity">
    <reaction evidence="11">
        <text>precorrin-2 + NAD(+) = sirohydrochlorin + NADH + 2 H(+)</text>
        <dbReference type="Rhea" id="RHEA:15613"/>
        <dbReference type="ChEBI" id="CHEBI:15378"/>
        <dbReference type="ChEBI" id="CHEBI:57540"/>
        <dbReference type="ChEBI" id="CHEBI:57945"/>
        <dbReference type="ChEBI" id="CHEBI:58351"/>
        <dbReference type="ChEBI" id="CHEBI:58827"/>
        <dbReference type="EC" id="1.3.1.76"/>
    </reaction>
</comment>
<dbReference type="GO" id="GO:0004851">
    <property type="term" value="F:uroporphyrin-III C-methyltransferase activity"/>
    <property type="evidence" value="ECO:0007669"/>
    <property type="project" value="UniProtKB-EC"/>
</dbReference>
<dbReference type="InterPro" id="IPR035996">
    <property type="entry name" value="4pyrrol_Methylase_sf"/>
</dbReference>
<dbReference type="GO" id="GO:0016829">
    <property type="term" value="F:lyase activity"/>
    <property type="evidence" value="ECO:0007669"/>
    <property type="project" value="UniProtKB-KW"/>
</dbReference>
<dbReference type="CDD" id="cd11642">
    <property type="entry name" value="SUMT"/>
    <property type="match status" value="1"/>
</dbReference>
<dbReference type="AlphaFoldDB" id="Q3IBQ3"/>
<organism evidence="14">
    <name type="scientific">uncultured sulfate-reducing bacterium</name>
    <dbReference type="NCBI Taxonomy" id="153939"/>
    <lineage>
        <taxon>Bacteria</taxon>
        <taxon>environmental samples</taxon>
    </lineage>
</organism>
<evidence type="ECO:0000259" key="13">
    <source>
        <dbReference type="Pfam" id="PF00590"/>
    </source>
</evidence>
<dbReference type="Gene3D" id="3.40.50.720">
    <property type="entry name" value="NAD(P)-binding Rossmann-like Domain"/>
    <property type="match status" value="1"/>
</dbReference>
<accession>Q3IBQ3</accession>
<evidence type="ECO:0000256" key="3">
    <source>
        <dbReference type="ARBA" id="ARBA00022603"/>
    </source>
</evidence>
<dbReference type="InterPro" id="IPR006366">
    <property type="entry name" value="CobA/CysG_C"/>
</dbReference>
<dbReference type="InterPro" id="IPR003043">
    <property type="entry name" value="Uropor_MeTrfase_CS"/>
</dbReference>
<dbReference type="UniPathway" id="UPA00262">
    <property type="reaction ID" value="UER00222"/>
</dbReference>
<dbReference type="Gene3D" id="3.40.1010.10">
    <property type="entry name" value="Cobalt-precorrin-4 Transmethylase, Domain 1"/>
    <property type="match status" value="1"/>
</dbReference>
<dbReference type="EC" id="2.1.1.107" evidence="14"/>
<evidence type="ECO:0000256" key="10">
    <source>
        <dbReference type="ARBA" id="ARBA00023268"/>
    </source>
</evidence>
<dbReference type="NCBIfam" id="NF007922">
    <property type="entry name" value="PRK10637.1"/>
    <property type="match status" value="1"/>
</dbReference>
<evidence type="ECO:0000256" key="12">
    <source>
        <dbReference type="RuleBase" id="RU003960"/>
    </source>
</evidence>
<keyword evidence="5" id="KW-0949">S-adenosyl-L-methionine</keyword>
<dbReference type="SUPFAM" id="SSF75615">
    <property type="entry name" value="Siroheme synthase middle domains-like"/>
    <property type="match status" value="1"/>
</dbReference>
<dbReference type="GO" id="GO:0019354">
    <property type="term" value="P:siroheme biosynthetic process"/>
    <property type="evidence" value="ECO:0007669"/>
    <property type="project" value="UniProtKB-UniPathway"/>
</dbReference>
<dbReference type="Gene3D" id="3.30.950.10">
    <property type="entry name" value="Methyltransferase, Cobalt-precorrin-4 Transmethylase, Domain 2"/>
    <property type="match status" value="1"/>
</dbReference>
<dbReference type="GO" id="GO:0032259">
    <property type="term" value="P:methylation"/>
    <property type="evidence" value="ECO:0007669"/>
    <property type="project" value="UniProtKB-KW"/>
</dbReference>
<keyword evidence="6" id="KW-0560">Oxidoreductase</keyword>
<dbReference type="PANTHER" id="PTHR45790:SF3">
    <property type="entry name" value="S-ADENOSYL-L-METHIONINE-DEPENDENT UROPORPHYRINOGEN III METHYLTRANSFERASE, CHLOROPLASTIC"/>
    <property type="match status" value="1"/>
</dbReference>
<evidence type="ECO:0000256" key="11">
    <source>
        <dbReference type="ARBA" id="ARBA00047561"/>
    </source>
</evidence>
<dbReference type="PANTHER" id="PTHR45790">
    <property type="entry name" value="SIROHEME SYNTHASE-RELATED"/>
    <property type="match status" value="1"/>
</dbReference>
<comment type="similarity">
    <text evidence="12">Belongs to the precorrin methyltransferase family.</text>
</comment>
<dbReference type="GO" id="GO:0009236">
    <property type="term" value="P:cobalamin biosynthetic process"/>
    <property type="evidence" value="ECO:0007669"/>
    <property type="project" value="UniProtKB-KW"/>
</dbReference>
<keyword evidence="9" id="KW-0627">Porphyrin biosynthesis</keyword>
<dbReference type="NCBIfam" id="TIGR01470">
    <property type="entry name" value="cysG_Nterm"/>
    <property type="match status" value="1"/>
</dbReference>
<protein>
    <submittedName>
        <fullName evidence="14">Siroheme synthase</fullName>
        <ecNumber evidence="14">2.1.1.107</ecNumber>
    </submittedName>
</protein>
<keyword evidence="2" id="KW-0169">Cobalamin biosynthesis</keyword>
<evidence type="ECO:0000256" key="2">
    <source>
        <dbReference type="ARBA" id="ARBA00022573"/>
    </source>
</evidence>
<dbReference type="InterPro" id="IPR014777">
    <property type="entry name" value="4pyrrole_Mease_sub1"/>
</dbReference>
<dbReference type="NCBIfam" id="TIGR01469">
    <property type="entry name" value="cobA_cysG_Cterm"/>
    <property type="match status" value="1"/>
</dbReference>
<reference evidence="14" key="1">
    <citation type="journal article" date="2005" name="J. Bacteriol.">
        <title>Clustered genes related to sulfate respiration in uncultured prokaryotes support the theory of their concomitant horizontal transfer.</title>
        <authorList>
            <person name="Mussmann M."/>
            <person name="Richter M."/>
            <person name="Lombardot T."/>
            <person name="Meyerdierks A."/>
            <person name="Kuever J."/>
            <person name="Kube M."/>
            <person name="Glockner F.O."/>
            <person name="Amann R."/>
        </authorList>
    </citation>
    <scope>NUCLEOTIDE SEQUENCE</scope>
</reference>
<dbReference type="NCBIfam" id="NF004790">
    <property type="entry name" value="PRK06136.1"/>
    <property type="match status" value="1"/>
</dbReference>
<keyword evidence="7" id="KW-0520">NAD</keyword>
<gene>
    <name evidence="14" type="primary">cysG</name>
    <name evidence="14" type="ORF">42c90042</name>
</gene>
<evidence type="ECO:0000256" key="1">
    <source>
        <dbReference type="ARBA" id="ARBA00005010"/>
    </source>
</evidence>
<dbReference type="SUPFAM" id="SSF53790">
    <property type="entry name" value="Tetrapyrrole methylase"/>
    <property type="match status" value="1"/>
</dbReference>
<feature type="domain" description="Tetrapyrrole methylase" evidence="13">
    <location>
        <begin position="232"/>
        <end position="444"/>
    </location>
</feature>
<dbReference type="EMBL" id="CT025834">
    <property type="protein sequence ID" value="CAJ31150.1"/>
    <property type="molecule type" value="Genomic_DNA"/>
</dbReference>
<dbReference type="InterPro" id="IPR050161">
    <property type="entry name" value="Siro_Cobalamin_biosynth"/>
</dbReference>
<dbReference type="GO" id="GO:0043115">
    <property type="term" value="F:precorrin-2 dehydrogenase activity"/>
    <property type="evidence" value="ECO:0007669"/>
    <property type="project" value="UniProtKB-EC"/>
</dbReference>
<comment type="pathway">
    <text evidence="1">Porphyrin-containing compound metabolism; siroheme biosynthesis; sirohydrochlorin from precorrin-2: step 1/1.</text>
</comment>
<evidence type="ECO:0000256" key="6">
    <source>
        <dbReference type="ARBA" id="ARBA00023002"/>
    </source>
</evidence>
<evidence type="ECO:0000256" key="4">
    <source>
        <dbReference type="ARBA" id="ARBA00022679"/>
    </source>
</evidence>
<proteinExistence type="inferred from homology"/>
<keyword evidence="3 12" id="KW-0489">Methyltransferase</keyword>
<dbReference type="InterPro" id="IPR014776">
    <property type="entry name" value="4pyrrole_Mease_sub2"/>
</dbReference>
<dbReference type="PROSITE" id="PS00840">
    <property type="entry name" value="SUMT_2"/>
    <property type="match status" value="1"/>
</dbReference>
<keyword evidence="10" id="KW-0511">Multifunctional enzyme</keyword>